<keyword evidence="2" id="KW-1185">Reference proteome</keyword>
<protein>
    <submittedName>
        <fullName evidence="1">Uncharacterized protein</fullName>
    </submittedName>
</protein>
<gene>
    <name evidence="1" type="ORF">BAUCODRAFT_37394</name>
</gene>
<evidence type="ECO:0000313" key="2">
    <source>
        <dbReference type="Proteomes" id="UP000011761"/>
    </source>
</evidence>
<dbReference type="RefSeq" id="XP_007679300.1">
    <property type="nucleotide sequence ID" value="XM_007681110.1"/>
</dbReference>
<dbReference type="AlphaFoldDB" id="M2N4M2"/>
<name>M2N4M2_BAUPA</name>
<organism evidence="1 2">
    <name type="scientific">Baudoinia panamericana (strain UAMH 10762)</name>
    <name type="common">Angels' share fungus</name>
    <name type="synonym">Baudoinia compniacensis (strain UAMH 10762)</name>
    <dbReference type="NCBI Taxonomy" id="717646"/>
    <lineage>
        <taxon>Eukaryota</taxon>
        <taxon>Fungi</taxon>
        <taxon>Dikarya</taxon>
        <taxon>Ascomycota</taxon>
        <taxon>Pezizomycotina</taxon>
        <taxon>Dothideomycetes</taxon>
        <taxon>Dothideomycetidae</taxon>
        <taxon>Mycosphaerellales</taxon>
        <taxon>Teratosphaeriaceae</taxon>
        <taxon>Baudoinia</taxon>
    </lineage>
</organism>
<dbReference type="EMBL" id="KB445560">
    <property type="protein sequence ID" value="EMC93680.1"/>
    <property type="molecule type" value="Genomic_DNA"/>
</dbReference>
<sequence>MSKRASSEYLCVVFAATFRTDTPCYRIVLVTSSSTEEHPSGLSGPKPSGKFKHCELASFCEARCMWSHNPGGTH</sequence>
<dbReference type="HOGENOM" id="CLU_2687419_0_0_1"/>
<dbReference type="GeneID" id="19113231"/>
<proteinExistence type="predicted"/>
<evidence type="ECO:0000313" key="1">
    <source>
        <dbReference type="EMBL" id="EMC93680.1"/>
    </source>
</evidence>
<accession>M2N4M2</accession>
<dbReference type="Proteomes" id="UP000011761">
    <property type="component" value="Unassembled WGS sequence"/>
</dbReference>
<reference evidence="1 2" key="1">
    <citation type="journal article" date="2012" name="PLoS Pathog.">
        <title>Diverse lifestyles and strategies of plant pathogenesis encoded in the genomes of eighteen Dothideomycetes fungi.</title>
        <authorList>
            <person name="Ohm R.A."/>
            <person name="Feau N."/>
            <person name="Henrissat B."/>
            <person name="Schoch C.L."/>
            <person name="Horwitz B.A."/>
            <person name="Barry K.W."/>
            <person name="Condon B.J."/>
            <person name="Copeland A.C."/>
            <person name="Dhillon B."/>
            <person name="Glaser F."/>
            <person name="Hesse C.N."/>
            <person name="Kosti I."/>
            <person name="LaButti K."/>
            <person name="Lindquist E.A."/>
            <person name="Lucas S."/>
            <person name="Salamov A.A."/>
            <person name="Bradshaw R.E."/>
            <person name="Ciuffetti L."/>
            <person name="Hamelin R.C."/>
            <person name="Kema G.H.J."/>
            <person name="Lawrence C."/>
            <person name="Scott J.A."/>
            <person name="Spatafora J.W."/>
            <person name="Turgeon B.G."/>
            <person name="de Wit P.J.G.M."/>
            <person name="Zhong S."/>
            <person name="Goodwin S.B."/>
            <person name="Grigoriev I.V."/>
        </authorList>
    </citation>
    <scope>NUCLEOTIDE SEQUENCE [LARGE SCALE GENOMIC DNA]</scope>
    <source>
        <strain evidence="1 2">UAMH 10762</strain>
    </source>
</reference>
<dbReference type="KEGG" id="bcom:BAUCODRAFT_37394"/>